<dbReference type="PROSITE" id="PS51257">
    <property type="entry name" value="PROKAR_LIPOPROTEIN"/>
    <property type="match status" value="1"/>
</dbReference>
<keyword evidence="4" id="KW-1185">Reference proteome</keyword>
<feature type="region of interest" description="Disordered" evidence="1">
    <location>
        <begin position="181"/>
        <end position="234"/>
    </location>
</feature>
<dbReference type="Proteomes" id="UP000292919">
    <property type="component" value="Unassembled WGS sequence"/>
</dbReference>
<feature type="compositionally biased region" description="Low complexity" evidence="1">
    <location>
        <begin position="182"/>
        <end position="214"/>
    </location>
</feature>
<sequence>MKKALLHSLMPLLLAGVVVGCTTSGPQKVLDAQADALNKNDSTAFLAQMDLKTFAANQVKNMTRNDQALSTLDSMGRMLGLGGMDSLLGSVLDMEARLNKQYTRGVSTGELAAQCRAAATPDCPWVPESLRKAQVTELGQDAAVAKVTTPAGMTSWLALRKKGDRWLVVGQAMLEGTAREYAAQTAPQPEAGPQQAPAAPRTPGQGAPDQDAPAPDTPAPTPDNRADNQGVTKL</sequence>
<gene>
    <name evidence="3" type="ORF">EB812_05905</name>
</gene>
<evidence type="ECO:0000313" key="4">
    <source>
        <dbReference type="Proteomes" id="UP000292919"/>
    </source>
</evidence>
<dbReference type="RefSeq" id="WP_118229221.1">
    <property type="nucleotide sequence ID" value="NZ_DBFBQU010000289.1"/>
</dbReference>
<feature type="signal peptide" evidence="2">
    <location>
        <begin position="1"/>
        <end position="20"/>
    </location>
</feature>
<evidence type="ECO:0000256" key="1">
    <source>
        <dbReference type="SAM" id="MobiDB-lite"/>
    </source>
</evidence>
<reference evidence="3 4" key="1">
    <citation type="submission" date="2018-12" db="EMBL/GenBank/DDBJ databases">
        <title>First genome draft of Desulfovibrio legallis sp. nov.</title>
        <authorList>
            <person name="Ben Dhia O."/>
            <person name="Najjari A."/>
            <person name="Ferjani R."/>
            <person name="Fhoula I."/>
            <person name="Fardeau M.-L."/>
            <person name="Boudabbous A."/>
            <person name="Ouzari H.I."/>
        </authorList>
    </citation>
    <scope>NUCLEOTIDE SEQUENCE [LARGE SCALE GENOMIC DNA]</scope>
    <source>
        <strain evidence="3 4">H1T</strain>
    </source>
</reference>
<organism evidence="3 4">
    <name type="scientific">Desulfovibrio legallii</name>
    <dbReference type="NCBI Taxonomy" id="571438"/>
    <lineage>
        <taxon>Bacteria</taxon>
        <taxon>Pseudomonadati</taxon>
        <taxon>Thermodesulfobacteriota</taxon>
        <taxon>Desulfovibrionia</taxon>
        <taxon>Desulfovibrionales</taxon>
        <taxon>Desulfovibrionaceae</taxon>
        <taxon>Desulfovibrio</taxon>
    </lineage>
</organism>
<dbReference type="AlphaFoldDB" id="A0A6H3FAV8"/>
<evidence type="ECO:0008006" key="5">
    <source>
        <dbReference type="Google" id="ProtNLM"/>
    </source>
</evidence>
<feature type="chain" id="PRO_5026172076" description="DUF2939 domain-containing protein" evidence="2">
    <location>
        <begin position="21"/>
        <end position="234"/>
    </location>
</feature>
<dbReference type="EMBL" id="SIXC01000006">
    <property type="protein sequence ID" value="TBH79826.1"/>
    <property type="molecule type" value="Genomic_DNA"/>
</dbReference>
<evidence type="ECO:0000313" key="3">
    <source>
        <dbReference type="EMBL" id="TBH79826.1"/>
    </source>
</evidence>
<comment type="caution">
    <text evidence="3">The sequence shown here is derived from an EMBL/GenBank/DDBJ whole genome shotgun (WGS) entry which is preliminary data.</text>
</comment>
<name>A0A6H3FAV8_9BACT</name>
<protein>
    <recommendedName>
        <fullName evidence="5">DUF2939 domain-containing protein</fullName>
    </recommendedName>
</protein>
<proteinExistence type="predicted"/>
<keyword evidence="2" id="KW-0732">Signal</keyword>
<accession>A0A6H3FAV8</accession>
<evidence type="ECO:0000256" key="2">
    <source>
        <dbReference type="SAM" id="SignalP"/>
    </source>
</evidence>